<comment type="caution">
    <text evidence="1">The sequence shown here is derived from an EMBL/GenBank/DDBJ whole genome shotgun (WGS) entry which is preliminary data.</text>
</comment>
<reference evidence="2" key="2">
    <citation type="submission" date="2019-06" db="EMBL/GenBank/DDBJ databases">
        <title>Co-occurence of chitin degradation, pigmentation and bioactivity in marine Pseudoalteromonas.</title>
        <authorList>
            <person name="Sonnenschein E.C."/>
            <person name="Bech P.K."/>
        </authorList>
    </citation>
    <scope>NUCLEOTIDE SEQUENCE [LARGE SCALE GENOMIC DNA]</scope>
    <source>
        <strain evidence="2">S1189</strain>
    </source>
</reference>
<name>A0A5S3Z0B2_9GAMM</name>
<dbReference type="OrthoDB" id="6313942at2"/>
<accession>A0A5S3Z0B2</accession>
<sequence length="116" mass="13094">MKFINWLNTQDKPKEVKAQLQKVLGRSESAVTSYLYGYRKVPQDIASKISDFTNGEVSSVDLDTQYKSFHLNDSFVLAPSKGQRVGKPILSITKHPSQTDFEEFITGIKQLLEVKA</sequence>
<evidence type="ECO:0000313" key="1">
    <source>
        <dbReference type="EMBL" id="TMP84163.1"/>
    </source>
</evidence>
<dbReference type="EMBL" id="PNCM01000002">
    <property type="protein sequence ID" value="TMP84163.1"/>
    <property type="molecule type" value="Genomic_DNA"/>
</dbReference>
<organism evidence="1 2">
    <name type="scientific">Pseudoalteromonas phenolica</name>
    <dbReference type="NCBI Taxonomy" id="161398"/>
    <lineage>
        <taxon>Bacteria</taxon>
        <taxon>Pseudomonadati</taxon>
        <taxon>Pseudomonadota</taxon>
        <taxon>Gammaproteobacteria</taxon>
        <taxon>Alteromonadales</taxon>
        <taxon>Pseudoalteromonadaceae</taxon>
        <taxon>Pseudoalteromonas</taxon>
    </lineage>
</organism>
<dbReference type="Proteomes" id="UP000307362">
    <property type="component" value="Unassembled WGS sequence"/>
</dbReference>
<evidence type="ECO:0000313" key="2">
    <source>
        <dbReference type="Proteomes" id="UP000307362"/>
    </source>
</evidence>
<dbReference type="RefSeq" id="WP_138565939.1">
    <property type="nucleotide sequence ID" value="NZ_PNCM01000002.1"/>
</dbReference>
<reference evidence="1 2" key="1">
    <citation type="submission" date="2017-12" db="EMBL/GenBank/DDBJ databases">
        <authorList>
            <person name="Paulsen S."/>
            <person name="Gram L.K."/>
        </authorList>
    </citation>
    <scope>NUCLEOTIDE SEQUENCE [LARGE SCALE GENOMIC DNA]</scope>
    <source>
        <strain evidence="1 2">S1189</strain>
    </source>
</reference>
<gene>
    <name evidence="1" type="ORF">CWB73_00405</name>
</gene>
<protein>
    <submittedName>
        <fullName evidence="1">Uncharacterized protein</fullName>
    </submittedName>
</protein>
<dbReference type="AlphaFoldDB" id="A0A5S3Z0B2"/>
<proteinExistence type="predicted"/>